<evidence type="ECO:0000256" key="19">
    <source>
        <dbReference type="ARBA" id="ARBA00023170"/>
    </source>
</evidence>
<keyword evidence="18 24" id="KW-0472">Membrane</keyword>
<evidence type="ECO:0000256" key="3">
    <source>
        <dbReference type="ARBA" id="ARBA00008684"/>
    </source>
</evidence>
<dbReference type="InterPro" id="IPR003591">
    <property type="entry name" value="Leu-rich_rpt_typical-subtyp"/>
</dbReference>
<dbReference type="FunFam" id="3.80.10.10:FF:000041">
    <property type="entry name" value="LRR receptor-like serine/threonine-protein kinase ERECTA"/>
    <property type="match status" value="1"/>
</dbReference>
<comment type="catalytic activity">
    <reaction evidence="21">
        <text>L-threonyl-[protein] + ATP = O-phospho-L-threonyl-[protein] + ADP + H(+)</text>
        <dbReference type="Rhea" id="RHEA:46608"/>
        <dbReference type="Rhea" id="RHEA-COMP:11060"/>
        <dbReference type="Rhea" id="RHEA-COMP:11605"/>
        <dbReference type="ChEBI" id="CHEBI:15378"/>
        <dbReference type="ChEBI" id="CHEBI:30013"/>
        <dbReference type="ChEBI" id="CHEBI:30616"/>
        <dbReference type="ChEBI" id="CHEBI:61977"/>
        <dbReference type="ChEBI" id="CHEBI:456216"/>
        <dbReference type="EC" id="2.7.11.1"/>
    </reaction>
</comment>
<dbReference type="Pfam" id="PF13855">
    <property type="entry name" value="LRR_8"/>
    <property type="match status" value="2"/>
</dbReference>
<dbReference type="Pfam" id="PF08263">
    <property type="entry name" value="LRRNT_2"/>
    <property type="match status" value="1"/>
</dbReference>
<dbReference type="PANTHER" id="PTHR48053:SF155">
    <property type="entry name" value="LOW QUALITY PROTEIN: RECEPTOR-LIKE PROTEIN 2"/>
    <property type="match status" value="1"/>
</dbReference>
<comment type="catalytic activity">
    <reaction evidence="22">
        <text>L-seryl-[protein] + ATP = O-phospho-L-seryl-[protein] + ADP + H(+)</text>
        <dbReference type="Rhea" id="RHEA:17989"/>
        <dbReference type="Rhea" id="RHEA-COMP:9863"/>
        <dbReference type="Rhea" id="RHEA-COMP:11604"/>
        <dbReference type="ChEBI" id="CHEBI:15378"/>
        <dbReference type="ChEBI" id="CHEBI:29999"/>
        <dbReference type="ChEBI" id="CHEBI:30616"/>
        <dbReference type="ChEBI" id="CHEBI:83421"/>
        <dbReference type="ChEBI" id="CHEBI:456216"/>
        <dbReference type="EC" id="2.7.11.1"/>
    </reaction>
</comment>
<dbReference type="SMART" id="SM00369">
    <property type="entry name" value="LRR_TYP"/>
    <property type="match status" value="7"/>
</dbReference>
<evidence type="ECO:0000256" key="5">
    <source>
        <dbReference type="ARBA" id="ARBA00012513"/>
    </source>
</evidence>
<dbReference type="PROSITE" id="PS00108">
    <property type="entry name" value="PROTEIN_KINASE_ST"/>
    <property type="match status" value="1"/>
</dbReference>
<comment type="similarity">
    <text evidence="3">Belongs to the protein kinase superfamily. Ser/Thr protein kinase family.</text>
</comment>
<dbReference type="PROSITE" id="PS00107">
    <property type="entry name" value="PROTEIN_KINASE_ATP"/>
    <property type="match status" value="1"/>
</dbReference>
<dbReference type="GO" id="GO:0005524">
    <property type="term" value="F:ATP binding"/>
    <property type="evidence" value="ECO:0007669"/>
    <property type="project" value="UniProtKB-UniRule"/>
</dbReference>
<dbReference type="Gene3D" id="1.10.510.10">
    <property type="entry name" value="Transferase(Phosphotransferase) domain 1"/>
    <property type="match status" value="1"/>
</dbReference>
<dbReference type="InterPro" id="IPR013210">
    <property type="entry name" value="LRR_N_plant-typ"/>
</dbReference>
<evidence type="ECO:0000256" key="23">
    <source>
        <dbReference type="PROSITE-ProRule" id="PRU10141"/>
    </source>
</evidence>
<dbReference type="InterPro" id="IPR017441">
    <property type="entry name" value="Protein_kinase_ATP_BS"/>
</dbReference>
<keyword evidence="17 24" id="KW-1133">Transmembrane helix</keyword>
<keyword evidence="16 23" id="KW-0067">ATP-binding</keyword>
<evidence type="ECO:0000256" key="25">
    <source>
        <dbReference type="SAM" id="SignalP"/>
    </source>
</evidence>
<evidence type="ECO:0000256" key="9">
    <source>
        <dbReference type="ARBA" id="ARBA00022614"/>
    </source>
</evidence>
<evidence type="ECO:0000256" key="18">
    <source>
        <dbReference type="ARBA" id="ARBA00023136"/>
    </source>
</evidence>
<dbReference type="InterPro" id="IPR001611">
    <property type="entry name" value="Leu-rich_rpt"/>
</dbReference>
<keyword evidence="13" id="KW-0677">Repeat</keyword>
<comment type="subcellular location">
    <subcellularLocation>
        <location evidence="1">Cell membrane</location>
        <topology evidence="1">Single-pass membrane protein</topology>
    </subcellularLocation>
    <subcellularLocation>
        <location evidence="2">Membrane</location>
        <topology evidence="2">Single-pass type I membrane protein</topology>
    </subcellularLocation>
</comment>
<evidence type="ECO:0000256" key="6">
    <source>
        <dbReference type="ARBA" id="ARBA00022475"/>
    </source>
</evidence>
<feature type="signal peptide" evidence="25">
    <location>
        <begin position="1"/>
        <end position="34"/>
    </location>
</feature>
<dbReference type="InterPro" id="IPR011009">
    <property type="entry name" value="Kinase-like_dom_sf"/>
</dbReference>
<dbReference type="Gene3D" id="3.80.10.10">
    <property type="entry name" value="Ribonuclease Inhibitor"/>
    <property type="match status" value="3"/>
</dbReference>
<evidence type="ECO:0000256" key="13">
    <source>
        <dbReference type="ARBA" id="ARBA00022737"/>
    </source>
</evidence>
<dbReference type="FunFam" id="3.80.10.10:FF:000129">
    <property type="entry name" value="Leucine-rich repeat receptor-like kinase"/>
    <property type="match status" value="1"/>
</dbReference>
<evidence type="ECO:0000259" key="26">
    <source>
        <dbReference type="PROSITE" id="PS50011"/>
    </source>
</evidence>
<feature type="chain" id="PRO_5028278019" description="non-specific serine/threonine protein kinase" evidence="25">
    <location>
        <begin position="35"/>
        <end position="950"/>
    </location>
</feature>
<evidence type="ECO:0000256" key="11">
    <source>
        <dbReference type="ARBA" id="ARBA00022692"/>
    </source>
</evidence>
<keyword evidence="19" id="KW-0675">Receptor</keyword>
<dbReference type="FunFam" id="1.10.510.10:FF:000309">
    <property type="entry name" value="Leucine-rich repeat receptor-like protein kinase"/>
    <property type="match status" value="1"/>
</dbReference>
<dbReference type="FunFam" id="3.30.200.20:FF:000309">
    <property type="entry name" value="Leucine-rich repeat receptor protein kinase MSP1"/>
    <property type="match status" value="1"/>
</dbReference>
<evidence type="ECO:0000256" key="2">
    <source>
        <dbReference type="ARBA" id="ARBA00004479"/>
    </source>
</evidence>
<keyword evidence="12 25" id="KW-0732">Signal</keyword>
<sequence>MGNRGDPSKLLFMRTWRLLLCLLFFYTAPTNSQGQESFCSSSDLDALRGFSKGLNSNIKDWGLNSSAAVTVDCCTWTGVSCDDSSTGFSGGRRVIGLDLQSMKLKGSISDSLAGLDHLKWLNLSFNYLRGTVPIQLFQLPQLERLDLSSNELSGPTPMNISLPSIHAFNISYNSFNGTHPVLTGSTDLLMFDVSFNMFVGRIDTSICNSPTKIQVLRFSMNMFSGDFPVGFGNCGSLEELAVDLNGISGNLPDDLFKLSSLKLLYLQENQLSGRMSTRFSNLSNLSQLDISFNSFSGNIPNIFGSLKKLKYFSAQSNSFRGSLPSSLSNLASLRVLYLRNNSLSSEISLNCSAMTHLSSLDLGTNFFTGTIDNLSNCLELRSLNLARNNLRGEIPPSFKNLDSLSYISLSNNSFSNLSSALRVLQDCPSLTSLVLTRNFLDGDQTAQMIGIHGFRNIEVLVIANCRLSGSIPQWLINCTKLKVLDLSWNQLDGAIPSWIGSFERLFYLDLSNNSLTGEIPISFSTMKGLVTRNTTQPPSENEDFPFFIKRNNSGKGFGNLKNLHVLDLSWNRVSVQTVAQRTKNKGAVIGISLSIGLGTAFILVFIYLFVARANARRQEHATKSVSDSNGNFELAPSTLVFLFQNTENKELTINDILKATNNFDQANIIGCGGFGLVYKAILPDGAKLAIKRLSGDYGQMEREFKAEVETLSRAQHANLVLLQGYCRIASDRLLIYTFMENGSLDYWLHEKADGRTTLNWERRLNIAQGAAKGLAYLHLSCQPHILHRDIKSSNILLNENFEAHLADFGLARLILPYDTHVTTDLVGTLGYIPPEYGHSSVATFRGDVYSFGVVLLELLTGKRPVDMCKPKGGRELISWVLQMKKENRVAEVFDPLIYEKKHANQLMQMLEIACICLSDNPKMRPLTHQLVTWLDNISLGSKSHHKMRNK</sequence>
<protein>
    <recommendedName>
        <fullName evidence="5">non-specific serine/threonine protein kinase</fullName>
        <ecNumber evidence="5">2.7.11.1</ecNumber>
    </recommendedName>
</protein>
<evidence type="ECO:0000256" key="12">
    <source>
        <dbReference type="ARBA" id="ARBA00022729"/>
    </source>
</evidence>
<feature type="binding site" evidence="23">
    <location>
        <position position="691"/>
    </location>
    <ligand>
        <name>ATP</name>
        <dbReference type="ChEBI" id="CHEBI:30616"/>
    </ligand>
</feature>
<evidence type="ECO:0000256" key="20">
    <source>
        <dbReference type="ARBA" id="ARBA00023180"/>
    </source>
</evidence>
<comment type="similarity">
    <text evidence="4">Belongs to the RLP family.</text>
</comment>
<dbReference type="InterPro" id="IPR051716">
    <property type="entry name" value="Plant_RL_S/T_kinase"/>
</dbReference>
<dbReference type="InterPro" id="IPR001245">
    <property type="entry name" value="Ser-Thr/Tyr_kinase_cat_dom"/>
</dbReference>
<dbReference type="InterPro" id="IPR000719">
    <property type="entry name" value="Prot_kinase_dom"/>
</dbReference>
<dbReference type="GO" id="GO:0004674">
    <property type="term" value="F:protein serine/threonine kinase activity"/>
    <property type="evidence" value="ECO:0007669"/>
    <property type="project" value="UniProtKB-KW"/>
</dbReference>
<evidence type="ECO:0000256" key="7">
    <source>
        <dbReference type="ARBA" id="ARBA00022527"/>
    </source>
</evidence>
<keyword evidence="7" id="KW-0723">Serine/threonine-protein kinase</keyword>
<keyword evidence="9" id="KW-0433">Leucine-rich repeat</keyword>
<dbReference type="FunFam" id="3.80.10.10:FF:000213">
    <property type="entry name" value="Tyrosine-sulfated glycopeptide receptor 1"/>
    <property type="match status" value="1"/>
</dbReference>
<feature type="transmembrane region" description="Helical" evidence="24">
    <location>
        <begin position="587"/>
        <end position="610"/>
    </location>
</feature>
<evidence type="ECO:0000256" key="15">
    <source>
        <dbReference type="ARBA" id="ARBA00022777"/>
    </source>
</evidence>
<evidence type="ECO:0000256" key="10">
    <source>
        <dbReference type="ARBA" id="ARBA00022679"/>
    </source>
</evidence>
<dbReference type="SMART" id="SM00220">
    <property type="entry name" value="S_TKc"/>
    <property type="match status" value="1"/>
</dbReference>
<dbReference type="SUPFAM" id="SSF56112">
    <property type="entry name" value="Protein kinase-like (PK-like)"/>
    <property type="match status" value="1"/>
</dbReference>
<dbReference type="SUPFAM" id="SSF52047">
    <property type="entry name" value="RNI-like"/>
    <property type="match status" value="1"/>
</dbReference>
<evidence type="ECO:0000256" key="22">
    <source>
        <dbReference type="ARBA" id="ARBA00048679"/>
    </source>
</evidence>
<organism evidence="27">
    <name type="scientific">Ananas comosus var. bracteatus</name>
    <name type="common">red pineapple</name>
    <dbReference type="NCBI Taxonomy" id="296719"/>
    <lineage>
        <taxon>Eukaryota</taxon>
        <taxon>Viridiplantae</taxon>
        <taxon>Streptophyta</taxon>
        <taxon>Embryophyta</taxon>
        <taxon>Tracheophyta</taxon>
        <taxon>Spermatophyta</taxon>
        <taxon>Magnoliopsida</taxon>
        <taxon>Liliopsida</taxon>
        <taxon>Poales</taxon>
        <taxon>Bromeliaceae</taxon>
        <taxon>Bromelioideae</taxon>
        <taxon>Ananas</taxon>
    </lineage>
</organism>
<evidence type="ECO:0000313" key="27">
    <source>
        <dbReference type="EMBL" id="CAD1843655.1"/>
    </source>
</evidence>
<proteinExistence type="inferred from homology"/>
<keyword evidence="15" id="KW-0418">Kinase</keyword>
<dbReference type="Pfam" id="PF00560">
    <property type="entry name" value="LRR_1"/>
    <property type="match status" value="2"/>
</dbReference>
<evidence type="ECO:0000256" key="24">
    <source>
        <dbReference type="SAM" id="Phobius"/>
    </source>
</evidence>
<evidence type="ECO:0000256" key="21">
    <source>
        <dbReference type="ARBA" id="ARBA00047899"/>
    </source>
</evidence>
<reference evidence="27" key="1">
    <citation type="submission" date="2020-07" db="EMBL/GenBank/DDBJ databases">
        <authorList>
            <person name="Lin J."/>
        </authorList>
    </citation>
    <scope>NUCLEOTIDE SEQUENCE</scope>
</reference>
<evidence type="ECO:0000256" key="4">
    <source>
        <dbReference type="ARBA" id="ARBA00009592"/>
    </source>
</evidence>
<keyword evidence="11 24" id="KW-0812">Transmembrane</keyword>
<dbReference type="InterPro" id="IPR032675">
    <property type="entry name" value="LRR_dom_sf"/>
</dbReference>
<dbReference type="SMART" id="SM00365">
    <property type="entry name" value="LRR_SD22"/>
    <property type="match status" value="6"/>
</dbReference>
<evidence type="ECO:0000256" key="1">
    <source>
        <dbReference type="ARBA" id="ARBA00004162"/>
    </source>
</evidence>
<name>A0A6V7QLF4_ANACO</name>
<keyword evidence="6" id="KW-1003">Cell membrane</keyword>
<feature type="domain" description="Protein kinase" evidence="26">
    <location>
        <begin position="663"/>
        <end position="939"/>
    </location>
</feature>
<dbReference type="InterPro" id="IPR008271">
    <property type="entry name" value="Ser/Thr_kinase_AS"/>
</dbReference>
<dbReference type="GO" id="GO:0005886">
    <property type="term" value="C:plasma membrane"/>
    <property type="evidence" value="ECO:0007669"/>
    <property type="project" value="UniProtKB-SubCell"/>
</dbReference>
<evidence type="ECO:0000256" key="14">
    <source>
        <dbReference type="ARBA" id="ARBA00022741"/>
    </source>
</evidence>
<dbReference type="EC" id="2.7.11.1" evidence="5"/>
<evidence type="ECO:0000256" key="8">
    <source>
        <dbReference type="ARBA" id="ARBA00022553"/>
    </source>
</evidence>
<keyword evidence="8" id="KW-0597">Phosphoprotein</keyword>
<accession>A0A6V7QLF4</accession>
<dbReference type="AlphaFoldDB" id="A0A6V7QLF4"/>
<dbReference type="EMBL" id="LR862137">
    <property type="protein sequence ID" value="CAD1843655.1"/>
    <property type="molecule type" value="Genomic_DNA"/>
</dbReference>
<gene>
    <name evidence="27" type="ORF">CB5_LOCUS26866</name>
</gene>
<dbReference type="PROSITE" id="PS50011">
    <property type="entry name" value="PROTEIN_KINASE_DOM"/>
    <property type="match status" value="1"/>
</dbReference>
<dbReference type="SUPFAM" id="SSF52058">
    <property type="entry name" value="L domain-like"/>
    <property type="match status" value="1"/>
</dbReference>
<dbReference type="PANTHER" id="PTHR48053">
    <property type="entry name" value="LEUCINE RICH REPEAT FAMILY PROTEIN, EXPRESSED"/>
    <property type="match status" value="1"/>
</dbReference>
<evidence type="ECO:0000256" key="17">
    <source>
        <dbReference type="ARBA" id="ARBA00022989"/>
    </source>
</evidence>
<keyword evidence="20" id="KW-0325">Glycoprotein</keyword>
<keyword evidence="10" id="KW-0808">Transferase</keyword>
<dbReference type="Gene3D" id="3.30.200.20">
    <property type="entry name" value="Phosphorylase Kinase, domain 1"/>
    <property type="match status" value="1"/>
</dbReference>
<keyword evidence="14 23" id="KW-0547">Nucleotide-binding</keyword>
<evidence type="ECO:0000256" key="16">
    <source>
        <dbReference type="ARBA" id="ARBA00022840"/>
    </source>
</evidence>
<dbReference type="Pfam" id="PF07714">
    <property type="entry name" value="PK_Tyr_Ser-Thr"/>
    <property type="match status" value="1"/>
</dbReference>